<feature type="transmembrane region" description="Helical" evidence="7">
    <location>
        <begin position="84"/>
        <end position="101"/>
    </location>
</feature>
<dbReference type="STRING" id="1346286.SAMN05444362_102359"/>
<keyword evidence="10" id="KW-1185">Reference proteome</keyword>
<keyword evidence="4 7" id="KW-0812">Transmembrane</keyword>
<keyword evidence="9" id="KW-0808">Transferase</keyword>
<comment type="subcellular location">
    <subcellularLocation>
        <location evidence="1">Cell membrane</location>
        <topology evidence="1">Multi-pass membrane protein</topology>
    </subcellularLocation>
</comment>
<accession>A0A1M4WZY3</accession>
<feature type="transmembrane region" description="Helical" evidence="7">
    <location>
        <begin position="193"/>
        <end position="210"/>
    </location>
</feature>
<feature type="transmembrane region" description="Helical" evidence="7">
    <location>
        <begin position="158"/>
        <end position="177"/>
    </location>
</feature>
<evidence type="ECO:0000256" key="5">
    <source>
        <dbReference type="ARBA" id="ARBA00022989"/>
    </source>
</evidence>
<comment type="similarity">
    <text evidence="2">Belongs to the acyltransferase 3 family.</text>
</comment>
<dbReference type="GO" id="GO:0005886">
    <property type="term" value="C:plasma membrane"/>
    <property type="evidence" value="ECO:0007669"/>
    <property type="project" value="UniProtKB-SubCell"/>
</dbReference>
<evidence type="ECO:0000256" key="7">
    <source>
        <dbReference type="SAM" id="Phobius"/>
    </source>
</evidence>
<keyword evidence="3" id="KW-1003">Cell membrane</keyword>
<sequence length="354" mass="40537">MSTNNRIFSLDLLRVIACYLVIQVHAGEFYYINADGTIPMGDNPYWVNLFNSIGRAAVPLFVMITGFFVLPVKDNMADFFKKRFTRVVIPFVIWCVLYAFYKLIMGDADVQATLVNILKIPVNFGTEVGHLWYVYMLIGLYLFFPIISPWIKSASQKALLFYLVIWVFTLFLPYIHLVFPEILGECYWNNTPMLYYFSGLLGFAVLGAYLKKYHMENKKSDMLLGSLLLIVGFAVTVLVFRQRLSTETIVADVELSWGYGTVNVAMMALGIFFIFKNLTCKECVLSRTVTDISNMSYGMYLAHIMLLNFFYSVFDGMTDNVCIKLPVISVCTFITTYILIKILSYLPKSKYLIG</sequence>
<keyword evidence="9" id="KW-0012">Acyltransferase</keyword>
<dbReference type="RefSeq" id="WP_062176058.1">
    <property type="nucleotide sequence ID" value="NZ_BBXL01000002.1"/>
</dbReference>
<feature type="transmembrane region" description="Helical" evidence="7">
    <location>
        <begin position="52"/>
        <end position="72"/>
    </location>
</feature>
<reference evidence="10" key="1">
    <citation type="submission" date="2016-11" db="EMBL/GenBank/DDBJ databases">
        <authorList>
            <person name="Varghese N."/>
            <person name="Submissions S."/>
        </authorList>
    </citation>
    <scope>NUCLEOTIDE SEQUENCE [LARGE SCALE GENOMIC DNA]</scope>
    <source>
        <strain evidence="10">DSM 27370</strain>
    </source>
</reference>
<feature type="transmembrane region" description="Helical" evidence="7">
    <location>
        <begin position="12"/>
        <end position="32"/>
    </location>
</feature>
<dbReference type="PANTHER" id="PTHR40074:SF2">
    <property type="entry name" value="O-ACETYLTRANSFERASE WECH"/>
    <property type="match status" value="1"/>
</dbReference>
<keyword evidence="5 7" id="KW-1133">Transmembrane helix</keyword>
<evidence type="ECO:0000256" key="4">
    <source>
        <dbReference type="ARBA" id="ARBA00022692"/>
    </source>
</evidence>
<feature type="transmembrane region" description="Helical" evidence="7">
    <location>
        <begin position="326"/>
        <end position="346"/>
    </location>
</feature>
<evidence type="ECO:0000259" key="8">
    <source>
        <dbReference type="Pfam" id="PF01757"/>
    </source>
</evidence>
<evidence type="ECO:0000313" key="10">
    <source>
        <dbReference type="Proteomes" id="UP000184480"/>
    </source>
</evidence>
<dbReference type="InterPro" id="IPR002656">
    <property type="entry name" value="Acyl_transf_3_dom"/>
</dbReference>
<keyword evidence="6 7" id="KW-0472">Membrane</keyword>
<feature type="domain" description="Acyltransferase 3" evidence="8">
    <location>
        <begin position="9"/>
        <end position="340"/>
    </location>
</feature>
<evidence type="ECO:0000313" key="9">
    <source>
        <dbReference type="EMBL" id="SHE86512.1"/>
    </source>
</evidence>
<protein>
    <submittedName>
        <fullName evidence="9">Surface polysaccharide O-acyltransferase, integral membrane enzyme</fullName>
    </submittedName>
</protein>
<dbReference type="AlphaFoldDB" id="A0A1M4WZY3"/>
<proteinExistence type="inferred from homology"/>
<dbReference type="GO" id="GO:0009246">
    <property type="term" value="P:enterobacterial common antigen biosynthetic process"/>
    <property type="evidence" value="ECO:0007669"/>
    <property type="project" value="TreeGrafter"/>
</dbReference>
<gene>
    <name evidence="9" type="ORF">SAMN05444362_102359</name>
</gene>
<dbReference type="OrthoDB" id="9810469at2"/>
<organism evidence="9 10">
    <name type="scientific">Dysgonomonas macrotermitis</name>
    <dbReference type="NCBI Taxonomy" id="1346286"/>
    <lineage>
        <taxon>Bacteria</taxon>
        <taxon>Pseudomonadati</taxon>
        <taxon>Bacteroidota</taxon>
        <taxon>Bacteroidia</taxon>
        <taxon>Bacteroidales</taxon>
        <taxon>Dysgonomonadaceae</taxon>
        <taxon>Dysgonomonas</taxon>
    </lineage>
</organism>
<feature type="transmembrane region" description="Helical" evidence="7">
    <location>
        <begin position="256"/>
        <end position="275"/>
    </location>
</feature>
<dbReference type="EMBL" id="FQUC01000002">
    <property type="protein sequence ID" value="SHE86512.1"/>
    <property type="molecule type" value="Genomic_DNA"/>
</dbReference>
<evidence type="ECO:0000256" key="3">
    <source>
        <dbReference type="ARBA" id="ARBA00022475"/>
    </source>
</evidence>
<evidence type="ECO:0000256" key="1">
    <source>
        <dbReference type="ARBA" id="ARBA00004651"/>
    </source>
</evidence>
<feature type="transmembrane region" description="Helical" evidence="7">
    <location>
        <begin position="132"/>
        <end position="151"/>
    </location>
</feature>
<feature type="transmembrane region" description="Helical" evidence="7">
    <location>
        <begin position="222"/>
        <end position="244"/>
    </location>
</feature>
<dbReference type="GO" id="GO:0016413">
    <property type="term" value="F:O-acetyltransferase activity"/>
    <property type="evidence" value="ECO:0007669"/>
    <property type="project" value="TreeGrafter"/>
</dbReference>
<evidence type="ECO:0000256" key="2">
    <source>
        <dbReference type="ARBA" id="ARBA00007400"/>
    </source>
</evidence>
<name>A0A1M4WZY3_9BACT</name>
<dbReference type="PANTHER" id="PTHR40074">
    <property type="entry name" value="O-ACETYLTRANSFERASE WECH"/>
    <property type="match status" value="1"/>
</dbReference>
<dbReference type="Pfam" id="PF01757">
    <property type="entry name" value="Acyl_transf_3"/>
    <property type="match status" value="1"/>
</dbReference>
<evidence type="ECO:0000256" key="6">
    <source>
        <dbReference type="ARBA" id="ARBA00023136"/>
    </source>
</evidence>
<feature type="transmembrane region" description="Helical" evidence="7">
    <location>
        <begin position="296"/>
        <end position="314"/>
    </location>
</feature>
<dbReference type="Proteomes" id="UP000184480">
    <property type="component" value="Unassembled WGS sequence"/>
</dbReference>